<protein>
    <submittedName>
        <fullName evidence="1">SFRICE_032379</fullName>
    </submittedName>
</protein>
<evidence type="ECO:0000313" key="1">
    <source>
        <dbReference type="EMBL" id="SOQ50805.1"/>
    </source>
</evidence>
<name>A0A2H1WCJ8_SPOFR</name>
<gene>
    <name evidence="1" type="ORF">SFRICE_032379</name>
</gene>
<organism evidence="1">
    <name type="scientific">Spodoptera frugiperda</name>
    <name type="common">Fall armyworm</name>
    <dbReference type="NCBI Taxonomy" id="7108"/>
    <lineage>
        <taxon>Eukaryota</taxon>
        <taxon>Metazoa</taxon>
        <taxon>Ecdysozoa</taxon>
        <taxon>Arthropoda</taxon>
        <taxon>Hexapoda</taxon>
        <taxon>Insecta</taxon>
        <taxon>Pterygota</taxon>
        <taxon>Neoptera</taxon>
        <taxon>Endopterygota</taxon>
        <taxon>Lepidoptera</taxon>
        <taxon>Glossata</taxon>
        <taxon>Ditrysia</taxon>
        <taxon>Noctuoidea</taxon>
        <taxon>Noctuidae</taxon>
        <taxon>Amphipyrinae</taxon>
        <taxon>Spodoptera</taxon>
    </lineage>
</organism>
<dbReference type="AlphaFoldDB" id="A0A2H1WCJ8"/>
<accession>A0A2H1WCJ8</accession>
<sequence length="71" mass="7780">MPITIKQSHCNELDESWTRNCMIDAMAGQLAATPRVVDSIPAQINSLCDLQIIDSGLVVMTICSQIGYRKA</sequence>
<dbReference type="EMBL" id="ODYU01007760">
    <property type="protein sequence ID" value="SOQ50805.1"/>
    <property type="molecule type" value="Genomic_DNA"/>
</dbReference>
<reference evidence="1" key="1">
    <citation type="submission" date="2016-07" db="EMBL/GenBank/DDBJ databases">
        <authorList>
            <person name="Bretaudeau A."/>
        </authorList>
    </citation>
    <scope>NUCLEOTIDE SEQUENCE</scope>
    <source>
        <strain evidence="1">Rice</strain>
        <tissue evidence="1">Whole body</tissue>
    </source>
</reference>
<proteinExistence type="predicted"/>